<sequence length="110" mass="12130">MQLLSTELQSLWIVFMLFIACIFFSIAVHECTTSTRSISRKKRQNSGYLQNGTTLDYYCGTDGIWKINASGVSIGFIKPQIGCITFCGAEPCKPIPNQSICGPTMCLGTY</sequence>
<evidence type="ECO:0000313" key="3">
    <source>
        <dbReference type="WBParaSite" id="ACRNAN_scaffold3346.g32791.t1"/>
    </source>
</evidence>
<keyword evidence="1" id="KW-1133">Transmembrane helix</keyword>
<dbReference type="AlphaFoldDB" id="A0A914DP94"/>
<keyword evidence="1" id="KW-0812">Transmembrane</keyword>
<name>A0A914DP94_9BILA</name>
<evidence type="ECO:0000256" key="1">
    <source>
        <dbReference type="SAM" id="Phobius"/>
    </source>
</evidence>
<reference evidence="3" key="1">
    <citation type="submission" date="2022-11" db="UniProtKB">
        <authorList>
            <consortium name="WormBaseParasite"/>
        </authorList>
    </citation>
    <scope>IDENTIFICATION</scope>
</reference>
<dbReference type="WBParaSite" id="ACRNAN_scaffold3346.g32791.t1">
    <property type="protein sequence ID" value="ACRNAN_scaffold3346.g32791.t1"/>
    <property type="gene ID" value="ACRNAN_scaffold3346.g32791"/>
</dbReference>
<protein>
    <submittedName>
        <fullName evidence="3">Uncharacterized protein</fullName>
    </submittedName>
</protein>
<accession>A0A914DP94</accession>
<proteinExistence type="predicted"/>
<dbReference type="Proteomes" id="UP000887540">
    <property type="component" value="Unplaced"/>
</dbReference>
<keyword evidence="2" id="KW-1185">Reference proteome</keyword>
<feature type="transmembrane region" description="Helical" evidence="1">
    <location>
        <begin position="12"/>
        <end position="32"/>
    </location>
</feature>
<keyword evidence="1" id="KW-0472">Membrane</keyword>
<organism evidence="2 3">
    <name type="scientific">Acrobeloides nanus</name>
    <dbReference type="NCBI Taxonomy" id="290746"/>
    <lineage>
        <taxon>Eukaryota</taxon>
        <taxon>Metazoa</taxon>
        <taxon>Ecdysozoa</taxon>
        <taxon>Nematoda</taxon>
        <taxon>Chromadorea</taxon>
        <taxon>Rhabditida</taxon>
        <taxon>Tylenchina</taxon>
        <taxon>Cephalobomorpha</taxon>
        <taxon>Cephaloboidea</taxon>
        <taxon>Cephalobidae</taxon>
        <taxon>Acrobeloides</taxon>
    </lineage>
</organism>
<evidence type="ECO:0000313" key="2">
    <source>
        <dbReference type="Proteomes" id="UP000887540"/>
    </source>
</evidence>